<dbReference type="Gene3D" id="3.80.10.10">
    <property type="entry name" value="Ribonuclease Inhibitor"/>
    <property type="match status" value="1"/>
</dbReference>
<evidence type="ECO:0008006" key="3">
    <source>
        <dbReference type="Google" id="ProtNLM"/>
    </source>
</evidence>
<organism evidence="1 2">
    <name type="scientific">Fomitopsis schrenkii</name>
    <name type="common">Brown rot fungus</name>
    <dbReference type="NCBI Taxonomy" id="2126942"/>
    <lineage>
        <taxon>Eukaryota</taxon>
        <taxon>Fungi</taxon>
        <taxon>Dikarya</taxon>
        <taxon>Basidiomycota</taxon>
        <taxon>Agaricomycotina</taxon>
        <taxon>Agaricomycetes</taxon>
        <taxon>Polyporales</taxon>
        <taxon>Fomitopsis</taxon>
    </lineage>
</organism>
<dbReference type="HOGENOM" id="CLU_852680_0_0_1"/>
<accession>S8ED01</accession>
<evidence type="ECO:0000313" key="1">
    <source>
        <dbReference type="EMBL" id="EPT02503.1"/>
    </source>
</evidence>
<sequence length="326" mass="36992">MLPQLANVKRLSLHTCNLRSFSDFQRIVCAFPLLEEVHLTDVRAHTPRVLPVPPFHHSTLRSPKLTLLCIKYRVNDVFLDNLGRWIMIGSKIRTLDIRNVTMDILPASAGIAEFQIRTASTLECLRVENPSGDTFDVDLMRRLGKHSFESLVHLRTLDLTFMYFPSPEAIKRELHSKLSYLASPTLEAVCLSLGLKLPEDETQLQYLISGSDRAGYHRLHVVLTRTVFDRLARVTVILDCRTRSSDVGRTKGTVSGVLVFLRALFAPWLLRGIVTLLVDNVGGAGRYVGVVAKNGQNPLWLFDEVGRRTRNRLLTDWRKSRGLQQR</sequence>
<gene>
    <name evidence="1" type="ORF">FOMPIDRAFT_1047858</name>
</gene>
<dbReference type="AlphaFoldDB" id="S8ED01"/>
<name>S8ED01_FOMSC</name>
<evidence type="ECO:0000313" key="2">
    <source>
        <dbReference type="Proteomes" id="UP000015241"/>
    </source>
</evidence>
<dbReference type="InParanoid" id="S8ED01"/>
<protein>
    <recommendedName>
        <fullName evidence="3">F-box domain-containing protein</fullName>
    </recommendedName>
</protein>
<dbReference type="OrthoDB" id="2787007at2759"/>
<dbReference type="InterPro" id="IPR032675">
    <property type="entry name" value="LRR_dom_sf"/>
</dbReference>
<dbReference type="SUPFAM" id="SSF52047">
    <property type="entry name" value="RNI-like"/>
    <property type="match status" value="1"/>
</dbReference>
<dbReference type="EMBL" id="KE504135">
    <property type="protein sequence ID" value="EPT02503.1"/>
    <property type="molecule type" value="Genomic_DNA"/>
</dbReference>
<keyword evidence="2" id="KW-1185">Reference proteome</keyword>
<reference evidence="1 2" key="1">
    <citation type="journal article" date="2012" name="Science">
        <title>The Paleozoic origin of enzymatic lignin decomposition reconstructed from 31 fungal genomes.</title>
        <authorList>
            <person name="Floudas D."/>
            <person name="Binder M."/>
            <person name="Riley R."/>
            <person name="Barry K."/>
            <person name="Blanchette R.A."/>
            <person name="Henrissat B."/>
            <person name="Martinez A.T."/>
            <person name="Otillar R."/>
            <person name="Spatafora J.W."/>
            <person name="Yadav J.S."/>
            <person name="Aerts A."/>
            <person name="Benoit I."/>
            <person name="Boyd A."/>
            <person name="Carlson A."/>
            <person name="Copeland A."/>
            <person name="Coutinho P.M."/>
            <person name="de Vries R.P."/>
            <person name="Ferreira P."/>
            <person name="Findley K."/>
            <person name="Foster B."/>
            <person name="Gaskell J."/>
            <person name="Glotzer D."/>
            <person name="Gorecki P."/>
            <person name="Heitman J."/>
            <person name="Hesse C."/>
            <person name="Hori C."/>
            <person name="Igarashi K."/>
            <person name="Jurgens J.A."/>
            <person name="Kallen N."/>
            <person name="Kersten P."/>
            <person name="Kohler A."/>
            <person name="Kuees U."/>
            <person name="Kumar T.K.A."/>
            <person name="Kuo A."/>
            <person name="LaButti K."/>
            <person name="Larrondo L.F."/>
            <person name="Lindquist E."/>
            <person name="Ling A."/>
            <person name="Lombard V."/>
            <person name="Lucas S."/>
            <person name="Lundell T."/>
            <person name="Martin R."/>
            <person name="McLaughlin D.J."/>
            <person name="Morgenstern I."/>
            <person name="Morin E."/>
            <person name="Murat C."/>
            <person name="Nagy L.G."/>
            <person name="Nolan M."/>
            <person name="Ohm R.A."/>
            <person name="Patyshakuliyeva A."/>
            <person name="Rokas A."/>
            <person name="Ruiz-Duenas F.J."/>
            <person name="Sabat G."/>
            <person name="Salamov A."/>
            <person name="Samejima M."/>
            <person name="Schmutz J."/>
            <person name="Slot J.C."/>
            <person name="St John F."/>
            <person name="Stenlid J."/>
            <person name="Sun H."/>
            <person name="Sun S."/>
            <person name="Syed K."/>
            <person name="Tsang A."/>
            <person name="Wiebenga A."/>
            <person name="Young D."/>
            <person name="Pisabarro A."/>
            <person name="Eastwood D.C."/>
            <person name="Martin F."/>
            <person name="Cullen D."/>
            <person name="Grigoriev I.V."/>
            <person name="Hibbett D.S."/>
        </authorList>
    </citation>
    <scope>NUCLEOTIDE SEQUENCE</scope>
    <source>
        <strain evidence="2">FP-58527</strain>
    </source>
</reference>
<dbReference type="Proteomes" id="UP000015241">
    <property type="component" value="Unassembled WGS sequence"/>
</dbReference>
<proteinExistence type="predicted"/>